<evidence type="ECO:0000256" key="1">
    <source>
        <dbReference type="SAM" id="MobiDB-lite"/>
    </source>
</evidence>
<dbReference type="RefSeq" id="WP_276656265.1">
    <property type="nucleotide sequence ID" value="NZ_SSFD01000012.1"/>
</dbReference>
<organism evidence="3 4">
    <name type="scientific">Thauera aminoaromatica</name>
    <dbReference type="NCBI Taxonomy" id="164330"/>
    <lineage>
        <taxon>Bacteria</taxon>
        <taxon>Pseudomonadati</taxon>
        <taxon>Pseudomonadota</taxon>
        <taxon>Betaproteobacteria</taxon>
        <taxon>Rhodocyclales</taxon>
        <taxon>Zoogloeaceae</taxon>
        <taxon>Thauera</taxon>
    </lineage>
</organism>
<dbReference type="EMBL" id="SSFD01000012">
    <property type="protein sequence ID" value="TXH92277.1"/>
    <property type="molecule type" value="Genomic_DNA"/>
</dbReference>
<evidence type="ECO:0000256" key="2">
    <source>
        <dbReference type="SAM" id="Phobius"/>
    </source>
</evidence>
<reference evidence="3 4" key="1">
    <citation type="submission" date="2018-09" db="EMBL/GenBank/DDBJ databases">
        <title>Metagenome Assembled Genomes from an Advanced Water Purification Facility.</title>
        <authorList>
            <person name="Stamps B.W."/>
            <person name="Spear J.R."/>
        </authorList>
    </citation>
    <scope>NUCLEOTIDE SEQUENCE [LARGE SCALE GENOMIC DNA]</scope>
    <source>
        <strain evidence="3">Bin_27_1</strain>
    </source>
</reference>
<proteinExistence type="predicted"/>
<keyword evidence="2" id="KW-1133">Transmembrane helix</keyword>
<dbReference type="Proteomes" id="UP000321192">
    <property type="component" value="Unassembled WGS sequence"/>
</dbReference>
<comment type="caution">
    <text evidence="3">The sequence shown here is derived from an EMBL/GenBank/DDBJ whole genome shotgun (WGS) entry which is preliminary data.</text>
</comment>
<keyword evidence="2" id="KW-0812">Transmembrane</keyword>
<feature type="transmembrane region" description="Helical" evidence="2">
    <location>
        <begin position="37"/>
        <end position="61"/>
    </location>
</feature>
<protein>
    <submittedName>
        <fullName evidence="3">Uncharacterized protein</fullName>
    </submittedName>
</protein>
<accession>A0A5C7T9A9</accession>
<dbReference type="AlphaFoldDB" id="A0A5C7T9A9"/>
<sequence length="178" mass="18478">MSAKTEEAGVTAESADNPITAAEAERDESTGVTVSSLLVSVGAALFVCLIGLASYHTWFAYKPVAFGKVNLAEIVEIRQLQFSMGVAATDLANKAAAREDAVAKIALIGKEIESAVAGLSDDCGCTLLVTGAVVSSDLPDYTQILKERMGLGSINLESLRQQASAVLSVPSSPFSLPQ</sequence>
<evidence type="ECO:0000313" key="3">
    <source>
        <dbReference type="EMBL" id="TXH92277.1"/>
    </source>
</evidence>
<name>A0A5C7T9A9_THASP</name>
<evidence type="ECO:0000313" key="4">
    <source>
        <dbReference type="Proteomes" id="UP000321192"/>
    </source>
</evidence>
<gene>
    <name evidence="3" type="ORF">E6Q80_00630</name>
</gene>
<feature type="region of interest" description="Disordered" evidence="1">
    <location>
        <begin position="1"/>
        <end position="26"/>
    </location>
</feature>
<keyword evidence="2" id="KW-0472">Membrane</keyword>